<dbReference type="PIRSF" id="PIRSF033328">
    <property type="entry name" value="Phest_Mll4975"/>
    <property type="match status" value="1"/>
</dbReference>
<dbReference type="OrthoDB" id="4954742at2"/>
<proteinExistence type="predicted"/>
<evidence type="ECO:0000313" key="1">
    <source>
        <dbReference type="EMBL" id="RBI85915.1"/>
    </source>
</evidence>
<keyword evidence="2" id="KW-1185">Reference proteome</keyword>
<sequence>MRWRRYAIYALPEGPLGAAGAAWLGWDARAGRRMPQPDVAGLPRTAAELTDRPRRYGFHATIKPPFRLAQGRGEQELVESFDAFCAGTPAGQADGLAVSALGPFLALRPEGDGRDLARVAAAAVESLDPFRAPPSDADLDRRRAAGLTARQERLLTRWGYPYVMEEFRFHVTLTGPLPEAERRQAQAALAAHFAPVLPRPYRLDALALLGEDAEGRFHAIHESALSG</sequence>
<dbReference type="EMBL" id="QNTQ01000006">
    <property type="protein sequence ID" value="RBI85915.1"/>
    <property type="molecule type" value="Genomic_DNA"/>
</dbReference>
<accession>A0A365UA83</accession>
<dbReference type="Proteomes" id="UP000253370">
    <property type="component" value="Unassembled WGS sequence"/>
</dbReference>
<gene>
    <name evidence="1" type="ORF">DRV85_09375</name>
</gene>
<dbReference type="RefSeq" id="WP_113289174.1">
    <property type="nucleotide sequence ID" value="NZ_QNTQ01000006.1"/>
</dbReference>
<name>A0A365UA83_9RHOB</name>
<dbReference type="Pfam" id="PF06299">
    <property type="entry name" value="DUF1045"/>
    <property type="match status" value="1"/>
</dbReference>
<organism evidence="1 2">
    <name type="scientific">Rhodosalinus halophilus</name>
    <dbReference type="NCBI Taxonomy" id="2259333"/>
    <lineage>
        <taxon>Bacteria</taxon>
        <taxon>Pseudomonadati</taxon>
        <taxon>Pseudomonadota</taxon>
        <taxon>Alphaproteobacteria</taxon>
        <taxon>Rhodobacterales</taxon>
        <taxon>Paracoccaceae</taxon>
        <taxon>Rhodosalinus</taxon>
    </lineage>
</organism>
<protein>
    <submittedName>
        <fullName evidence="1">Phosphonate metabolism protein</fullName>
    </submittedName>
</protein>
<comment type="caution">
    <text evidence="1">The sequence shown here is derived from an EMBL/GenBank/DDBJ whole genome shotgun (WGS) entry which is preliminary data.</text>
</comment>
<dbReference type="InterPro" id="IPR009389">
    <property type="entry name" value="DUF1045"/>
</dbReference>
<evidence type="ECO:0000313" key="2">
    <source>
        <dbReference type="Proteomes" id="UP000253370"/>
    </source>
</evidence>
<dbReference type="AlphaFoldDB" id="A0A365UA83"/>
<reference evidence="1 2" key="1">
    <citation type="submission" date="2018-07" db="EMBL/GenBank/DDBJ databases">
        <title>Rhodosalinus sp. strain E84T genomic sequence and assembly.</title>
        <authorList>
            <person name="Liu Z.-W."/>
            <person name="Lu D.-C."/>
        </authorList>
    </citation>
    <scope>NUCLEOTIDE SEQUENCE [LARGE SCALE GENOMIC DNA]</scope>
    <source>
        <strain evidence="1 2">E84</strain>
    </source>
</reference>
<dbReference type="NCBIfam" id="TIGR03223">
    <property type="entry name" value="Phn_opern_protn"/>
    <property type="match status" value="1"/>
</dbReference>